<dbReference type="AlphaFoldDB" id="A0A4U5TQ83"/>
<comment type="function">
    <text evidence="7">Hydrolyzes ribosome-free peptidyl-tRNAs (with 1 or more amino acids incorporated), which drop off the ribosome during protein synthesis, or as a result of ribosome stalling.</text>
</comment>
<dbReference type="InterPro" id="IPR018171">
    <property type="entry name" value="Pept_tRNA_hydro_CS"/>
</dbReference>
<comment type="subcellular location">
    <subcellularLocation>
        <location evidence="7">Cytoplasm</location>
    </subcellularLocation>
</comment>
<dbReference type="HAMAP" id="MF_00083">
    <property type="entry name" value="Pept_tRNA_hydro_bact"/>
    <property type="match status" value="1"/>
</dbReference>
<dbReference type="Proteomes" id="UP000306552">
    <property type="component" value="Unassembled WGS sequence"/>
</dbReference>
<dbReference type="EMBL" id="SWMU01000003">
    <property type="protein sequence ID" value="TKS56193.1"/>
    <property type="molecule type" value="Genomic_DNA"/>
</dbReference>
<dbReference type="RefSeq" id="WP_138932311.1">
    <property type="nucleotide sequence ID" value="NZ_SWMU01000003.1"/>
</dbReference>
<keyword evidence="3 7" id="KW-0378">Hydrolase</keyword>
<evidence type="ECO:0000256" key="1">
    <source>
        <dbReference type="ARBA" id="ARBA00013260"/>
    </source>
</evidence>
<evidence type="ECO:0000256" key="5">
    <source>
        <dbReference type="ARBA" id="ARBA00038063"/>
    </source>
</evidence>
<evidence type="ECO:0000256" key="9">
    <source>
        <dbReference type="RuleBase" id="RU004320"/>
    </source>
</evidence>
<comment type="function">
    <text evidence="7">Catalyzes the release of premature peptidyl moieties from peptidyl-tRNA molecules trapped in stalled 50S ribosomal subunits, and thus maintains levels of free tRNAs and 50S ribosomes.</text>
</comment>
<dbReference type="Pfam" id="PF01195">
    <property type="entry name" value="Pept_tRNA_hydro"/>
    <property type="match status" value="1"/>
</dbReference>
<dbReference type="PANTHER" id="PTHR17224:SF1">
    <property type="entry name" value="PEPTIDYL-TRNA HYDROLASE"/>
    <property type="match status" value="1"/>
</dbReference>
<comment type="catalytic activity">
    <reaction evidence="7 8">
        <text>an N-acyl-L-alpha-aminoacyl-tRNA + H2O = an N-acyl-L-amino acid + a tRNA + H(+)</text>
        <dbReference type="Rhea" id="RHEA:54448"/>
        <dbReference type="Rhea" id="RHEA-COMP:10123"/>
        <dbReference type="Rhea" id="RHEA-COMP:13883"/>
        <dbReference type="ChEBI" id="CHEBI:15377"/>
        <dbReference type="ChEBI" id="CHEBI:15378"/>
        <dbReference type="ChEBI" id="CHEBI:59874"/>
        <dbReference type="ChEBI" id="CHEBI:78442"/>
        <dbReference type="ChEBI" id="CHEBI:138191"/>
        <dbReference type="EC" id="3.1.1.29"/>
    </reaction>
</comment>
<protein>
    <recommendedName>
        <fullName evidence="6 7">Peptidyl-tRNA hydrolase</fullName>
        <shortName evidence="7">Pth</shortName>
        <ecNumber evidence="1 7">3.1.1.29</ecNumber>
    </recommendedName>
</protein>
<dbReference type="PROSITE" id="PS01195">
    <property type="entry name" value="PEPT_TRNA_HYDROL_1"/>
    <property type="match status" value="1"/>
</dbReference>
<evidence type="ECO:0000313" key="10">
    <source>
        <dbReference type="EMBL" id="TKS56193.1"/>
    </source>
</evidence>
<evidence type="ECO:0000256" key="7">
    <source>
        <dbReference type="HAMAP-Rule" id="MF_00083"/>
    </source>
</evidence>
<dbReference type="GO" id="GO:0004045">
    <property type="term" value="F:peptidyl-tRNA hydrolase activity"/>
    <property type="evidence" value="ECO:0007669"/>
    <property type="project" value="UniProtKB-UniRule"/>
</dbReference>
<evidence type="ECO:0000256" key="3">
    <source>
        <dbReference type="ARBA" id="ARBA00022801"/>
    </source>
</evidence>
<dbReference type="GO" id="GO:0072344">
    <property type="term" value="P:rescue of stalled ribosome"/>
    <property type="evidence" value="ECO:0007669"/>
    <property type="project" value="UniProtKB-UniRule"/>
</dbReference>
<evidence type="ECO:0000313" key="11">
    <source>
        <dbReference type="Proteomes" id="UP000306552"/>
    </source>
</evidence>
<comment type="caution">
    <text evidence="10">The sequence shown here is derived from an EMBL/GenBank/DDBJ whole genome shotgun (WGS) entry which is preliminary data.</text>
</comment>
<dbReference type="CDD" id="cd00462">
    <property type="entry name" value="PTH"/>
    <property type="match status" value="1"/>
</dbReference>
<sequence length="188" mass="21338">MKKFLIVGLGNPGLKYQNTRHNIGFEILDALAKQDELSFTTEKLADICTLKQKGRTFILVKPNTYMNLSGKTVRYWLQQEKIELNNLLVVTDDINLDFGTLRIKSKGSHGGHNGLKHIQEVLSTNQYPRFRFGVGSQFPKGQQVDYVLGHWDEEQKKSLDERLDKATKAIISFGLAGIHNTMNDFNGK</sequence>
<comment type="similarity">
    <text evidence="5 7 9">Belongs to the PTH family.</text>
</comment>
<feature type="active site" description="Proton acceptor" evidence="7">
    <location>
        <position position="21"/>
    </location>
</feature>
<evidence type="ECO:0000256" key="6">
    <source>
        <dbReference type="ARBA" id="ARBA00050038"/>
    </source>
</evidence>
<dbReference type="FunFam" id="3.40.50.1470:FF:000001">
    <property type="entry name" value="Peptidyl-tRNA hydrolase"/>
    <property type="match status" value="1"/>
</dbReference>
<keyword evidence="4 7" id="KW-0694">RNA-binding</keyword>
<comment type="subunit">
    <text evidence="7">Monomer.</text>
</comment>
<feature type="binding site" evidence="7">
    <location>
        <position position="16"/>
    </location>
    <ligand>
        <name>tRNA</name>
        <dbReference type="ChEBI" id="CHEBI:17843"/>
    </ligand>
</feature>
<keyword evidence="11" id="KW-1185">Reference proteome</keyword>
<evidence type="ECO:0000256" key="8">
    <source>
        <dbReference type="RuleBase" id="RU000673"/>
    </source>
</evidence>
<name>A0A4U5TQ83_9FLAO</name>
<dbReference type="PANTHER" id="PTHR17224">
    <property type="entry name" value="PEPTIDYL-TRNA HYDROLASE"/>
    <property type="match status" value="1"/>
</dbReference>
<dbReference type="InterPro" id="IPR001328">
    <property type="entry name" value="Pept_tRNA_hydro"/>
</dbReference>
<dbReference type="EC" id="3.1.1.29" evidence="1 7"/>
<keyword evidence="2 7" id="KW-0820">tRNA-binding</keyword>
<feature type="binding site" evidence="7">
    <location>
        <position position="113"/>
    </location>
    <ligand>
        <name>tRNA</name>
        <dbReference type="ChEBI" id="CHEBI:17843"/>
    </ligand>
</feature>
<organism evidence="10 11">
    <name type="scientific">Mesohalobacter halotolerans</name>
    <dbReference type="NCBI Taxonomy" id="1883405"/>
    <lineage>
        <taxon>Bacteria</taxon>
        <taxon>Pseudomonadati</taxon>
        <taxon>Bacteroidota</taxon>
        <taxon>Flavobacteriia</taxon>
        <taxon>Flavobacteriales</taxon>
        <taxon>Flavobacteriaceae</taxon>
        <taxon>Mesohalobacter</taxon>
    </lineage>
</organism>
<reference evidence="10 11" key="1">
    <citation type="submission" date="2019-04" db="EMBL/GenBank/DDBJ databases">
        <title>Psychroflexus halotolerans sp. nov., isolated from a marine solar saltern.</title>
        <authorList>
            <person name="Feng X."/>
        </authorList>
    </citation>
    <scope>NUCLEOTIDE SEQUENCE [LARGE SCALE GENOMIC DNA]</scope>
    <source>
        <strain evidence="10 11">WDS2C27</strain>
    </source>
</reference>
<dbReference type="Gene3D" id="3.40.50.1470">
    <property type="entry name" value="Peptidyl-tRNA hydrolase"/>
    <property type="match status" value="1"/>
</dbReference>
<dbReference type="SUPFAM" id="SSF53178">
    <property type="entry name" value="Peptidyl-tRNA hydrolase-like"/>
    <property type="match status" value="1"/>
</dbReference>
<dbReference type="NCBIfam" id="TIGR00447">
    <property type="entry name" value="pth"/>
    <property type="match status" value="1"/>
</dbReference>
<feature type="site" description="Stabilizes the basic form of H active site to accept a proton" evidence="7">
    <location>
        <position position="92"/>
    </location>
</feature>
<accession>A0A4U5TQ83</accession>
<dbReference type="GO" id="GO:0000049">
    <property type="term" value="F:tRNA binding"/>
    <property type="evidence" value="ECO:0007669"/>
    <property type="project" value="UniProtKB-UniRule"/>
</dbReference>
<feature type="site" description="Discriminates between blocked and unblocked aminoacyl-tRNA" evidence="7">
    <location>
        <position position="11"/>
    </location>
</feature>
<feature type="binding site" evidence="7">
    <location>
        <position position="65"/>
    </location>
    <ligand>
        <name>tRNA</name>
        <dbReference type="ChEBI" id="CHEBI:17843"/>
    </ligand>
</feature>
<feature type="binding site" evidence="7">
    <location>
        <position position="67"/>
    </location>
    <ligand>
        <name>tRNA</name>
        <dbReference type="ChEBI" id="CHEBI:17843"/>
    </ligand>
</feature>
<dbReference type="OrthoDB" id="9800507at2"/>
<evidence type="ECO:0000256" key="2">
    <source>
        <dbReference type="ARBA" id="ARBA00022555"/>
    </source>
</evidence>
<gene>
    <name evidence="7" type="primary">pth</name>
    <name evidence="10" type="ORF">FCN74_09280</name>
</gene>
<dbReference type="GO" id="GO:0006515">
    <property type="term" value="P:protein quality control for misfolded or incompletely synthesized proteins"/>
    <property type="evidence" value="ECO:0007669"/>
    <property type="project" value="UniProtKB-UniRule"/>
</dbReference>
<proteinExistence type="inferred from homology"/>
<dbReference type="GO" id="GO:0005737">
    <property type="term" value="C:cytoplasm"/>
    <property type="evidence" value="ECO:0007669"/>
    <property type="project" value="UniProtKB-SubCell"/>
</dbReference>
<keyword evidence="7" id="KW-0963">Cytoplasm</keyword>
<evidence type="ECO:0000256" key="4">
    <source>
        <dbReference type="ARBA" id="ARBA00022884"/>
    </source>
</evidence>
<dbReference type="InterPro" id="IPR036416">
    <property type="entry name" value="Pept_tRNA_hydro_sf"/>
</dbReference>